<keyword evidence="9" id="KW-1185">Reference proteome</keyword>
<comment type="similarity">
    <text evidence="2 6">Belongs to the zinc-containing alcohol dehydrogenase family.</text>
</comment>
<name>A0A8E2E6L4_9PEZI</name>
<dbReference type="EMBL" id="KV745066">
    <property type="protein sequence ID" value="OCK78337.1"/>
    <property type="molecule type" value="Genomic_DNA"/>
</dbReference>
<dbReference type="Gene3D" id="3.40.50.720">
    <property type="entry name" value="NAD(P)-binding Rossmann-like Domain"/>
    <property type="match status" value="1"/>
</dbReference>
<dbReference type="InterPro" id="IPR020843">
    <property type="entry name" value="ER"/>
</dbReference>
<evidence type="ECO:0000313" key="8">
    <source>
        <dbReference type="EMBL" id="OCK78337.1"/>
    </source>
</evidence>
<comment type="cofactor">
    <cofactor evidence="1 6">
        <name>Zn(2+)</name>
        <dbReference type="ChEBI" id="CHEBI:29105"/>
    </cofactor>
</comment>
<dbReference type="OrthoDB" id="1560166at2759"/>
<protein>
    <submittedName>
        <fullName evidence="8">NAD(P)-binding protein</fullName>
    </submittedName>
</protein>
<dbReference type="InterPro" id="IPR013154">
    <property type="entry name" value="ADH-like_N"/>
</dbReference>
<dbReference type="InterPro" id="IPR011032">
    <property type="entry name" value="GroES-like_sf"/>
</dbReference>
<sequence length="380" mass="40656">MSGTKNTSISARAIIAHEPVDGQLNWKLENVTLRELQPTELLVRMVSTGICHTDLIFGMMPKEAGPYPKVLGHEGAGYVEEIGTDVKNAQVGDAVLLSFQFCSTCKDCKDGHPSYCKQFAAINYGGEQGVYETTESKASGVFFGQSSFSSHAIVKEASVTIVSSIVKNNEELKLFAPLGCGFQTGVGTVDQLTGAGGKDAIVIMGLGGVGLTAIMAAKLKGCITIIGVDRSQERLEMAKTFGATHIVNSSNLKVSLVEEIRSLTDGNGSSITIDTTGNMDLIGNGMDFTANRGQMIILGVPPMDASLGVHLVSFMQTGKLLRGSIEGDVTPSEYIPKMVQWYRDGKLPIDKLVKFYPVKDFESAIADMKSTVTVKPVLVW</sequence>
<dbReference type="PANTHER" id="PTHR43350">
    <property type="entry name" value="NAD-DEPENDENT ALCOHOL DEHYDROGENASE"/>
    <property type="match status" value="1"/>
</dbReference>
<evidence type="ECO:0000256" key="4">
    <source>
        <dbReference type="ARBA" id="ARBA00022833"/>
    </source>
</evidence>
<keyword evidence="4 6" id="KW-0862">Zinc</keyword>
<dbReference type="PANTHER" id="PTHR43350:SF2">
    <property type="entry name" value="GROES-LIKE ZINC-BINDING ALCOHOL DEHYDROGENASE FAMILY PROTEIN"/>
    <property type="match status" value="1"/>
</dbReference>
<reference evidence="8 9" key="1">
    <citation type="journal article" date="2016" name="Nat. Commun.">
        <title>Ectomycorrhizal ecology is imprinted in the genome of the dominant symbiotic fungus Cenococcum geophilum.</title>
        <authorList>
            <consortium name="DOE Joint Genome Institute"/>
            <person name="Peter M."/>
            <person name="Kohler A."/>
            <person name="Ohm R.A."/>
            <person name="Kuo A."/>
            <person name="Krutzmann J."/>
            <person name="Morin E."/>
            <person name="Arend M."/>
            <person name="Barry K.W."/>
            <person name="Binder M."/>
            <person name="Choi C."/>
            <person name="Clum A."/>
            <person name="Copeland A."/>
            <person name="Grisel N."/>
            <person name="Haridas S."/>
            <person name="Kipfer T."/>
            <person name="LaButti K."/>
            <person name="Lindquist E."/>
            <person name="Lipzen A."/>
            <person name="Maire R."/>
            <person name="Meier B."/>
            <person name="Mihaltcheva S."/>
            <person name="Molinier V."/>
            <person name="Murat C."/>
            <person name="Poggeler S."/>
            <person name="Quandt C.A."/>
            <person name="Sperisen C."/>
            <person name="Tritt A."/>
            <person name="Tisserant E."/>
            <person name="Crous P.W."/>
            <person name="Henrissat B."/>
            <person name="Nehls U."/>
            <person name="Egli S."/>
            <person name="Spatafora J.W."/>
            <person name="Grigoriev I.V."/>
            <person name="Martin F.M."/>
        </authorList>
    </citation>
    <scope>NUCLEOTIDE SEQUENCE [LARGE SCALE GENOMIC DNA]</scope>
    <source>
        <strain evidence="8 9">CBS 459.81</strain>
    </source>
</reference>
<dbReference type="InterPro" id="IPR036291">
    <property type="entry name" value="NAD(P)-bd_dom_sf"/>
</dbReference>
<evidence type="ECO:0000259" key="7">
    <source>
        <dbReference type="SMART" id="SM00829"/>
    </source>
</evidence>
<evidence type="ECO:0000256" key="3">
    <source>
        <dbReference type="ARBA" id="ARBA00022723"/>
    </source>
</evidence>
<dbReference type="PROSITE" id="PS00059">
    <property type="entry name" value="ADH_ZINC"/>
    <property type="match status" value="1"/>
</dbReference>
<gene>
    <name evidence="8" type="ORF">K432DRAFT_436013</name>
</gene>
<dbReference type="Pfam" id="PF08240">
    <property type="entry name" value="ADH_N"/>
    <property type="match status" value="1"/>
</dbReference>
<accession>A0A8E2E6L4</accession>
<evidence type="ECO:0000256" key="5">
    <source>
        <dbReference type="ARBA" id="ARBA00023002"/>
    </source>
</evidence>
<dbReference type="GO" id="GO:0016491">
    <property type="term" value="F:oxidoreductase activity"/>
    <property type="evidence" value="ECO:0007669"/>
    <property type="project" value="UniProtKB-KW"/>
</dbReference>
<dbReference type="CDD" id="cd08278">
    <property type="entry name" value="benzyl_alcohol_DH"/>
    <property type="match status" value="1"/>
</dbReference>
<dbReference type="InterPro" id="IPR002328">
    <property type="entry name" value="ADH_Zn_CS"/>
</dbReference>
<dbReference type="AlphaFoldDB" id="A0A8E2E6L4"/>
<feature type="non-terminal residue" evidence="8">
    <location>
        <position position="380"/>
    </location>
</feature>
<dbReference type="Gene3D" id="3.90.180.10">
    <property type="entry name" value="Medium-chain alcohol dehydrogenases, catalytic domain"/>
    <property type="match status" value="1"/>
</dbReference>
<evidence type="ECO:0000256" key="1">
    <source>
        <dbReference type="ARBA" id="ARBA00001947"/>
    </source>
</evidence>
<feature type="domain" description="Enoyl reductase (ER)" evidence="7">
    <location>
        <begin position="22"/>
        <end position="378"/>
    </location>
</feature>
<keyword evidence="5" id="KW-0560">Oxidoreductase</keyword>
<dbReference type="InterPro" id="IPR013149">
    <property type="entry name" value="ADH-like_C"/>
</dbReference>
<dbReference type="SUPFAM" id="SSF51735">
    <property type="entry name" value="NAD(P)-binding Rossmann-fold domains"/>
    <property type="match status" value="1"/>
</dbReference>
<proteinExistence type="inferred from homology"/>
<organism evidence="8 9">
    <name type="scientific">Lepidopterella palustris CBS 459.81</name>
    <dbReference type="NCBI Taxonomy" id="1314670"/>
    <lineage>
        <taxon>Eukaryota</taxon>
        <taxon>Fungi</taxon>
        <taxon>Dikarya</taxon>
        <taxon>Ascomycota</taxon>
        <taxon>Pezizomycotina</taxon>
        <taxon>Dothideomycetes</taxon>
        <taxon>Pleosporomycetidae</taxon>
        <taxon>Mytilinidiales</taxon>
        <taxon>Argynnaceae</taxon>
        <taxon>Lepidopterella</taxon>
    </lineage>
</organism>
<evidence type="ECO:0000256" key="2">
    <source>
        <dbReference type="ARBA" id="ARBA00008072"/>
    </source>
</evidence>
<dbReference type="SMART" id="SM00829">
    <property type="entry name" value="PKS_ER"/>
    <property type="match status" value="1"/>
</dbReference>
<keyword evidence="3 6" id="KW-0479">Metal-binding</keyword>
<dbReference type="SUPFAM" id="SSF50129">
    <property type="entry name" value="GroES-like"/>
    <property type="match status" value="1"/>
</dbReference>
<dbReference type="FunFam" id="3.40.50.720:FF:000003">
    <property type="entry name" value="S-(hydroxymethyl)glutathione dehydrogenase"/>
    <property type="match status" value="1"/>
</dbReference>
<dbReference type="Proteomes" id="UP000250266">
    <property type="component" value="Unassembled WGS sequence"/>
</dbReference>
<evidence type="ECO:0000313" key="9">
    <source>
        <dbReference type="Proteomes" id="UP000250266"/>
    </source>
</evidence>
<evidence type="ECO:0000256" key="6">
    <source>
        <dbReference type="RuleBase" id="RU361277"/>
    </source>
</evidence>
<dbReference type="Pfam" id="PF00107">
    <property type="entry name" value="ADH_zinc_N"/>
    <property type="match status" value="1"/>
</dbReference>
<dbReference type="GO" id="GO:0008270">
    <property type="term" value="F:zinc ion binding"/>
    <property type="evidence" value="ECO:0007669"/>
    <property type="project" value="InterPro"/>
</dbReference>